<keyword evidence="2 6" id="KW-0698">rRNA processing</keyword>
<dbReference type="GO" id="GO:0005737">
    <property type="term" value="C:cytoplasm"/>
    <property type="evidence" value="ECO:0007669"/>
    <property type="project" value="UniProtKB-SubCell"/>
</dbReference>
<dbReference type="RefSeq" id="WP_008826499.1">
    <property type="nucleotide sequence ID" value="NZ_AFNU02000001.1"/>
</dbReference>
<dbReference type="InterPro" id="IPR018063">
    <property type="entry name" value="SAM_MeTrfase_RsmI_CS"/>
</dbReference>
<accession>U2FQV5</accession>
<dbReference type="Gene3D" id="3.30.950.10">
    <property type="entry name" value="Methyltransferase, Cobalt-precorrin-4 Transmethylase, Domain 2"/>
    <property type="match status" value="1"/>
</dbReference>
<dbReference type="eggNOG" id="COG0313">
    <property type="taxonomic scope" value="Bacteria"/>
</dbReference>
<dbReference type="FunCoup" id="U2FQV5">
    <property type="interactions" value="355"/>
</dbReference>
<comment type="similarity">
    <text evidence="6">Belongs to the methyltransferase superfamily. RsmI family.</text>
</comment>
<evidence type="ECO:0000256" key="6">
    <source>
        <dbReference type="HAMAP-Rule" id="MF_01877"/>
    </source>
</evidence>
<dbReference type="CDD" id="cd11648">
    <property type="entry name" value="RsmI"/>
    <property type="match status" value="1"/>
</dbReference>
<keyword evidence="3 6" id="KW-0489">Methyltransferase</keyword>
<keyword evidence="4 6" id="KW-0808">Transferase</keyword>
<organism evidence="8 9">
    <name type="scientific">Haloplasma contractile SSD-17B</name>
    <dbReference type="NCBI Taxonomy" id="1033810"/>
    <lineage>
        <taxon>Bacteria</taxon>
        <taxon>Bacillati</taxon>
        <taxon>Mycoplasmatota</taxon>
        <taxon>Mollicutes</taxon>
        <taxon>Haloplasmatales</taxon>
        <taxon>Haloplasmataceae</taxon>
        <taxon>Haloplasma</taxon>
    </lineage>
</organism>
<evidence type="ECO:0000313" key="9">
    <source>
        <dbReference type="Proteomes" id="UP000005707"/>
    </source>
</evidence>
<protein>
    <recommendedName>
        <fullName evidence="6">Ribosomal RNA small subunit methyltransferase I</fullName>
        <ecNumber evidence="6">2.1.1.198</ecNumber>
    </recommendedName>
    <alternativeName>
        <fullName evidence="6">16S rRNA 2'-O-ribose C1402 methyltransferase</fullName>
    </alternativeName>
    <alternativeName>
        <fullName evidence="6">rRNA (cytidine-2'-O-)-methyltransferase RsmI</fullName>
    </alternativeName>
</protein>
<reference evidence="8 9" key="2">
    <citation type="journal article" date="2013" name="PLoS ONE">
        <title>INDIGO - INtegrated Data Warehouse of MIcrobial GenOmes with Examples from the Red Sea Extremophiles.</title>
        <authorList>
            <person name="Alam I."/>
            <person name="Antunes A."/>
            <person name="Kamau A.A."/>
            <person name="Ba Alawi W."/>
            <person name="Kalkatawi M."/>
            <person name="Stingl U."/>
            <person name="Bajic V.B."/>
        </authorList>
    </citation>
    <scope>NUCLEOTIDE SEQUENCE [LARGE SCALE GENOMIC DNA]</scope>
    <source>
        <strain evidence="8 9">SSD-17B</strain>
    </source>
</reference>
<dbReference type="EMBL" id="AFNU02000001">
    <property type="protein sequence ID" value="ERJ13394.1"/>
    <property type="molecule type" value="Genomic_DNA"/>
</dbReference>
<evidence type="ECO:0000259" key="7">
    <source>
        <dbReference type="Pfam" id="PF00590"/>
    </source>
</evidence>
<keyword evidence="9" id="KW-1185">Reference proteome</keyword>
<comment type="function">
    <text evidence="6">Catalyzes the 2'-O-methylation of the ribose of cytidine 1402 (C1402) in 16S rRNA.</text>
</comment>
<dbReference type="InterPro" id="IPR000878">
    <property type="entry name" value="4pyrrol_Mease"/>
</dbReference>
<evidence type="ECO:0000256" key="2">
    <source>
        <dbReference type="ARBA" id="ARBA00022552"/>
    </source>
</evidence>
<comment type="catalytic activity">
    <reaction evidence="6">
        <text>cytidine(1402) in 16S rRNA + S-adenosyl-L-methionine = 2'-O-methylcytidine(1402) in 16S rRNA + S-adenosyl-L-homocysteine + H(+)</text>
        <dbReference type="Rhea" id="RHEA:42924"/>
        <dbReference type="Rhea" id="RHEA-COMP:10285"/>
        <dbReference type="Rhea" id="RHEA-COMP:10286"/>
        <dbReference type="ChEBI" id="CHEBI:15378"/>
        <dbReference type="ChEBI" id="CHEBI:57856"/>
        <dbReference type="ChEBI" id="CHEBI:59789"/>
        <dbReference type="ChEBI" id="CHEBI:74495"/>
        <dbReference type="ChEBI" id="CHEBI:82748"/>
        <dbReference type="EC" id="2.1.1.198"/>
    </reaction>
</comment>
<evidence type="ECO:0000256" key="3">
    <source>
        <dbReference type="ARBA" id="ARBA00022603"/>
    </source>
</evidence>
<dbReference type="InterPro" id="IPR014777">
    <property type="entry name" value="4pyrrole_Mease_sub1"/>
</dbReference>
<dbReference type="SUPFAM" id="SSF53790">
    <property type="entry name" value="Tetrapyrrole methylase"/>
    <property type="match status" value="1"/>
</dbReference>
<gene>
    <name evidence="6 8" type="primary">rsmI</name>
    <name evidence="8" type="ORF">HLPCO_000045</name>
</gene>
<dbReference type="AlphaFoldDB" id="U2FQV5"/>
<dbReference type="PANTHER" id="PTHR46111:SF1">
    <property type="entry name" value="RIBOSOMAL RNA SMALL SUBUNIT METHYLTRANSFERASE I"/>
    <property type="match status" value="1"/>
</dbReference>
<evidence type="ECO:0000313" key="8">
    <source>
        <dbReference type="EMBL" id="ERJ13394.1"/>
    </source>
</evidence>
<dbReference type="PROSITE" id="PS01296">
    <property type="entry name" value="RSMI"/>
    <property type="match status" value="1"/>
</dbReference>
<evidence type="ECO:0000256" key="1">
    <source>
        <dbReference type="ARBA" id="ARBA00022490"/>
    </source>
</evidence>
<sequence length="282" mass="31715">MSVQKSFQNEDSKLYLVATPIGNLGDFSKRAIEILKEVDLVACEDTRVTIKLLNHFEIKKPLMSYHEHNKEVGGDKIVREIESGKSIALVSDAGMPCISDPGYEVVKSAISHGIDVVPIPGASAAVTSLIASGLVPQPYTFYGFLDHKKSKKRKQLEELKGHPFTLIFYESPYRFKDTMEVILDVLGDLNCAVVRELTKRYEEIFRGNVSEAISFYDTIKGEIALIIEGKKIEEQSPLLELDVVSHVDVYIKNGLKKNDAIKKVAKEREIPKRDVYNAYHQE</sequence>
<dbReference type="FunFam" id="3.40.1010.10:FF:000002">
    <property type="entry name" value="Ribosomal RNA small subunit methyltransferase I"/>
    <property type="match status" value="1"/>
</dbReference>
<proteinExistence type="inferred from homology"/>
<dbReference type="OrthoDB" id="9809084at2"/>
<dbReference type="NCBIfam" id="TIGR00096">
    <property type="entry name" value="16S rRNA (cytidine(1402)-2'-O)-methyltransferase"/>
    <property type="match status" value="1"/>
</dbReference>
<dbReference type="InParanoid" id="U2FQV5"/>
<dbReference type="Pfam" id="PF00590">
    <property type="entry name" value="TP_methylase"/>
    <property type="match status" value="1"/>
</dbReference>
<dbReference type="Gene3D" id="3.40.1010.10">
    <property type="entry name" value="Cobalt-precorrin-4 Transmethylase, Domain 1"/>
    <property type="match status" value="1"/>
</dbReference>
<dbReference type="GO" id="GO:0070677">
    <property type="term" value="F:rRNA (cytosine-2'-O-)-methyltransferase activity"/>
    <property type="evidence" value="ECO:0007669"/>
    <property type="project" value="UniProtKB-UniRule"/>
</dbReference>
<dbReference type="Proteomes" id="UP000005707">
    <property type="component" value="Unassembled WGS sequence"/>
</dbReference>
<dbReference type="HAMAP" id="MF_01877">
    <property type="entry name" value="16SrRNA_methyltr_I"/>
    <property type="match status" value="1"/>
</dbReference>
<comment type="caution">
    <text evidence="8">The sequence shown here is derived from an EMBL/GenBank/DDBJ whole genome shotgun (WGS) entry which is preliminary data.</text>
</comment>
<dbReference type="PIRSF" id="PIRSF005917">
    <property type="entry name" value="MTase_YraL"/>
    <property type="match status" value="1"/>
</dbReference>
<feature type="domain" description="Tetrapyrrole methylase" evidence="7">
    <location>
        <begin position="13"/>
        <end position="212"/>
    </location>
</feature>
<dbReference type="InterPro" id="IPR008189">
    <property type="entry name" value="rRNA_ssu_MeTfrase_I"/>
</dbReference>
<comment type="subcellular location">
    <subcellularLocation>
        <location evidence="6">Cytoplasm</location>
    </subcellularLocation>
</comment>
<evidence type="ECO:0000256" key="4">
    <source>
        <dbReference type="ARBA" id="ARBA00022679"/>
    </source>
</evidence>
<dbReference type="STRING" id="1033810.HLPCO_000045"/>
<dbReference type="InterPro" id="IPR014776">
    <property type="entry name" value="4pyrrole_Mease_sub2"/>
</dbReference>
<name>U2FQV5_9MOLU</name>
<keyword evidence="5 6" id="KW-0949">S-adenosyl-L-methionine</keyword>
<dbReference type="EC" id="2.1.1.198" evidence="6"/>
<dbReference type="InterPro" id="IPR035996">
    <property type="entry name" value="4pyrrol_Methylase_sf"/>
</dbReference>
<keyword evidence="1 6" id="KW-0963">Cytoplasm</keyword>
<evidence type="ECO:0000256" key="5">
    <source>
        <dbReference type="ARBA" id="ARBA00022691"/>
    </source>
</evidence>
<reference evidence="8 9" key="1">
    <citation type="journal article" date="2011" name="J. Bacteriol.">
        <title>Genome sequence of Haloplasma contractile, an unusual contractile bacterium from a deep-sea anoxic brine lake.</title>
        <authorList>
            <person name="Antunes A."/>
            <person name="Alam I."/>
            <person name="El Dorry H."/>
            <person name="Siam R."/>
            <person name="Robertson A."/>
            <person name="Bajic V.B."/>
            <person name="Stingl U."/>
        </authorList>
    </citation>
    <scope>NUCLEOTIDE SEQUENCE [LARGE SCALE GENOMIC DNA]</scope>
    <source>
        <strain evidence="8 9">SSD-17B</strain>
    </source>
</reference>
<dbReference type="FunFam" id="3.30.950.10:FF:000002">
    <property type="entry name" value="Ribosomal RNA small subunit methyltransferase I"/>
    <property type="match status" value="1"/>
</dbReference>
<dbReference type="PANTHER" id="PTHR46111">
    <property type="entry name" value="RIBOSOMAL RNA SMALL SUBUNIT METHYLTRANSFERASE I"/>
    <property type="match status" value="1"/>
</dbReference>